<dbReference type="AlphaFoldDB" id="K1Q0T5"/>
<dbReference type="HOGENOM" id="CLU_1733264_0_0_1"/>
<evidence type="ECO:0008006" key="2">
    <source>
        <dbReference type="Google" id="ProtNLM"/>
    </source>
</evidence>
<dbReference type="InParanoid" id="K1Q0T5"/>
<dbReference type="InterPro" id="IPR011992">
    <property type="entry name" value="EF-hand-dom_pair"/>
</dbReference>
<organism evidence="1">
    <name type="scientific">Magallana gigas</name>
    <name type="common">Pacific oyster</name>
    <name type="synonym">Crassostrea gigas</name>
    <dbReference type="NCBI Taxonomy" id="29159"/>
    <lineage>
        <taxon>Eukaryota</taxon>
        <taxon>Metazoa</taxon>
        <taxon>Spiralia</taxon>
        <taxon>Lophotrochozoa</taxon>
        <taxon>Mollusca</taxon>
        <taxon>Bivalvia</taxon>
        <taxon>Autobranchia</taxon>
        <taxon>Pteriomorphia</taxon>
        <taxon>Ostreida</taxon>
        <taxon>Ostreoidea</taxon>
        <taxon>Ostreidae</taxon>
        <taxon>Magallana</taxon>
    </lineage>
</organism>
<dbReference type="Gene3D" id="1.10.238.10">
    <property type="entry name" value="EF-hand"/>
    <property type="match status" value="1"/>
</dbReference>
<dbReference type="PROSITE" id="PS00018">
    <property type="entry name" value="EF_HAND_1"/>
    <property type="match status" value="1"/>
</dbReference>
<gene>
    <name evidence="1" type="ORF">CGI_10002317</name>
</gene>
<evidence type="ECO:0000313" key="1">
    <source>
        <dbReference type="EMBL" id="EKC22425.1"/>
    </source>
</evidence>
<reference evidence="1" key="1">
    <citation type="journal article" date="2012" name="Nature">
        <title>The oyster genome reveals stress adaptation and complexity of shell formation.</title>
        <authorList>
            <person name="Zhang G."/>
            <person name="Fang X."/>
            <person name="Guo X."/>
            <person name="Li L."/>
            <person name="Luo R."/>
            <person name="Xu F."/>
            <person name="Yang P."/>
            <person name="Zhang L."/>
            <person name="Wang X."/>
            <person name="Qi H."/>
            <person name="Xiong Z."/>
            <person name="Que H."/>
            <person name="Xie Y."/>
            <person name="Holland P.W."/>
            <person name="Paps J."/>
            <person name="Zhu Y."/>
            <person name="Wu F."/>
            <person name="Chen Y."/>
            <person name="Wang J."/>
            <person name="Peng C."/>
            <person name="Meng J."/>
            <person name="Yang L."/>
            <person name="Liu J."/>
            <person name="Wen B."/>
            <person name="Zhang N."/>
            <person name="Huang Z."/>
            <person name="Zhu Q."/>
            <person name="Feng Y."/>
            <person name="Mount A."/>
            <person name="Hedgecock D."/>
            <person name="Xu Z."/>
            <person name="Liu Y."/>
            <person name="Domazet-Loso T."/>
            <person name="Du Y."/>
            <person name="Sun X."/>
            <person name="Zhang S."/>
            <person name="Liu B."/>
            <person name="Cheng P."/>
            <person name="Jiang X."/>
            <person name="Li J."/>
            <person name="Fan D."/>
            <person name="Wang W."/>
            <person name="Fu W."/>
            <person name="Wang T."/>
            <person name="Wang B."/>
            <person name="Zhang J."/>
            <person name="Peng Z."/>
            <person name="Li Y."/>
            <person name="Li N."/>
            <person name="Wang J."/>
            <person name="Chen M."/>
            <person name="He Y."/>
            <person name="Tan F."/>
            <person name="Song X."/>
            <person name="Zheng Q."/>
            <person name="Huang R."/>
            <person name="Yang H."/>
            <person name="Du X."/>
            <person name="Chen L."/>
            <person name="Yang M."/>
            <person name="Gaffney P.M."/>
            <person name="Wang S."/>
            <person name="Luo L."/>
            <person name="She Z."/>
            <person name="Ming Y."/>
            <person name="Huang W."/>
            <person name="Zhang S."/>
            <person name="Huang B."/>
            <person name="Zhang Y."/>
            <person name="Qu T."/>
            <person name="Ni P."/>
            <person name="Miao G."/>
            <person name="Wang J."/>
            <person name="Wang Q."/>
            <person name="Steinberg C.E."/>
            <person name="Wang H."/>
            <person name="Li N."/>
            <person name="Qian L."/>
            <person name="Zhang G."/>
            <person name="Li Y."/>
            <person name="Yang H."/>
            <person name="Liu X."/>
            <person name="Wang J."/>
            <person name="Yin Y."/>
            <person name="Wang J."/>
        </authorList>
    </citation>
    <scope>NUCLEOTIDE SEQUENCE [LARGE SCALE GENOMIC DNA]</scope>
    <source>
        <strain evidence="1">05x7-T-G4-1.051#20</strain>
    </source>
</reference>
<dbReference type="EMBL" id="JH817497">
    <property type="protein sequence ID" value="EKC22425.1"/>
    <property type="molecule type" value="Genomic_DNA"/>
</dbReference>
<name>K1Q0T5_MAGGI</name>
<accession>K1Q0T5</accession>
<protein>
    <recommendedName>
        <fullName evidence="2">EF-hand domain-containing protein</fullName>
    </recommendedName>
</protein>
<dbReference type="InterPro" id="IPR018247">
    <property type="entry name" value="EF_Hand_1_Ca_BS"/>
</dbReference>
<proteinExistence type="predicted"/>
<dbReference type="SUPFAM" id="SSF47473">
    <property type="entry name" value="EF-hand"/>
    <property type="match status" value="1"/>
</dbReference>
<sequence>MYFTRVLRKSYSLEEDYFSFRTILTRPWTFGIFPRMKLFAICVAVVWLTWFSAESHLPLGQILSRRSQDLATEHAMMMEFGDSDHNGRLSGEEIQNFFMYFINFDFDTAYSAANRFLKDGDIDGDGSLDERETARLKSTRPVYRLVEIYSG</sequence>